<evidence type="ECO:0000256" key="1">
    <source>
        <dbReference type="SAM" id="MobiDB-lite"/>
    </source>
</evidence>
<keyword evidence="3" id="KW-1185">Reference proteome</keyword>
<reference evidence="4" key="1">
    <citation type="submission" date="2017-02" db="UniProtKB">
        <authorList>
            <consortium name="WormBaseParasite"/>
        </authorList>
    </citation>
    <scope>IDENTIFICATION</scope>
</reference>
<dbReference type="Proteomes" id="UP000271162">
    <property type="component" value="Unassembled WGS sequence"/>
</dbReference>
<dbReference type="EMBL" id="UYSL01000379">
    <property type="protein sequence ID" value="VDL63650.1"/>
    <property type="molecule type" value="Genomic_DNA"/>
</dbReference>
<gene>
    <name evidence="2" type="ORF">NBR_LOCUS714</name>
</gene>
<proteinExistence type="predicted"/>
<evidence type="ECO:0000313" key="2">
    <source>
        <dbReference type="EMBL" id="VDL63650.1"/>
    </source>
</evidence>
<evidence type="ECO:0000313" key="3">
    <source>
        <dbReference type="Proteomes" id="UP000271162"/>
    </source>
</evidence>
<evidence type="ECO:0000313" key="4">
    <source>
        <dbReference type="WBParaSite" id="NBR_0000071301-mRNA-1"/>
    </source>
</evidence>
<accession>A0A0N4XDW1</accession>
<dbReference type="AlphaFoldDB" id="A0A0N4XDW1"/>
<feature type="region of interest" description="Disordered" evidence="1">
    <location>
        <begin position="58"/>
        <end position="78"/>
    </location>
</feature>
<name>A0A0N4XDW1_NIPBR</name>
<sequence length="102" mass="11326">MHFECIVSQFHSLRIPLRDPAELFFRISSKVSMILRSCVSLTLLTTCLFSTVGSQVTKDGHLKNHQPPPREVSSSAISYAKKKIDGNPTASSEHPPVDTLNF</sequence>
<dbReference type="WBParaSite" id="NBR_0000071301-mRNA-1">
    <property type="protein sequence ID" value="NBR_0000071301-mRNA-1"/>
    <property type="gene ID" value="NBR_0000071301"/>
</dbReference>
<organism evidence="4">
    <name type="scientific">Nippostrongylus brasiliensis</name>
    <name type="common">Rat hookworm</name>
    <dbReference type="NCBI Taxonomy" id="27835"/>
    <lineage>
        <taxon>Eukaryota</taxon>
        <taxon>Metazoa</taxon>
        <taxon>Ecdysozoa</taxon>
        <taxon>Nematoda</taxon>
        <taxon>Chromadorea</taxon>
        <taxon>Rhabditida</taxon>
        <taxon>Rhabditina</taxon>
        <taxon>Rhabditomorpha</taxon>
        <taxon>Strongyloidea</taxon>
        <taxon>Heligmosomidae</taxon>
        <taxon>Nippostrongylus</taxon>
    </lineage>
</organism>
<protein>
    <submittedName>
        <fullName evidence="4">Transmembrane protein</fullName>
    </submittedName>
</protein>
<reference evidence="2 3" key="2">
    <citation type="submission" date="2018-11" db="EMBL/GenBank/DDBJ databases">
        <authorList>
            <consortium name="Pathogen Informatics"/>
        </authorList>
    </citation>
    <scope>NUCLEOTIDE SEQUENCE [LARGE SCALE GENOMIC DNA]</scope>
</reference>